<name>A0A7S3J176_9SPIT</name>
<gene>
    <name evidence="2" type="ORF">EHAR0213_LOCUS2109</name>
</gene>
<feature type="compositionally biased region" description="Basic residues" evidence="1">
    <location>
        <begin position="30"/>
        <end position="39"/>
    </location>
</feature>
<dbReference type="EMBL" id="HBII01004645">
    <property type="protein sequence ID" value="CAE0343202.1"/>
    <property type="molecule type" value="Transcribed_RNA"/>
</dbReference>
<organism evidence="2">
    <name type="scientific">Euplotes harpa</name>
    <dbReference type="NCBI Taxonomy" id="151035"/>
    <lineage>
        <taxon>Eukaryota</taxon>
        <taxon>Sar</taxon>
        <taxon>Alveolata</taxon>
        <taxon>Ciliophora</taxon>
        <taxon>Intramacronucleata</taxon>
        <taxon>Spirotrichea</taxon>
        <taxon>Hypotrichia</taxon>
        <taxon>Euplotida</taxon>
        <taxon>Euplotidae</taxon>
        <taxon>Euplotes</taxon>
    </lineage>
</organism>
<sequence length="132" mass="14130">MGNMCAGEADSNEAVVGSKFKVDKTDPSKKATKNKKRAAKGAENNPGGAMTFGDESGVATAVKNSEFAPDPELEQGFPEDKVEYGTTPCLDDVEDKYTKEDKARTLKKKDRSGASDAFQGDKDFAAVEQVEN</sequence>
<protein>
    <submittedName>
        <fullName evidence="2">Uncharacterized protein</fullName>
    </submittedName>
</protein>
<feature type="compositionally biased region" description="Basic and acidic residues" evidence="1">
    <location>
        <begin position="20"/>
        <end position="29"/>
    </location>
</feature>
<proteinExistence type="predicted"/>
<reference evidence="2" key="1">
    <citation type="submission" date="2021-01" db="EMBL/GenBank/DDBJ databases">
        <authorList>
            <person name="Corre E."/>
            <person name="Pelletier E."/>
            <person name="Niang G."/>
            <person name="Scheremetjew M."/>
            <person name="Finn R."/>
            <person name="Kale V."/>
            <person name="Holt S."/>
            <person name="Cochrane G."/>
            <person name="Meng A."/>
            <person name="Brown T."/>
            <person name="Cohen L."/>
        </authorList>
    </citation>
    <scope>NUCLEOTIDE SEQUENCE</scope>
    <source>
        <strain evidence="2">FSP1.4</strain>
    </source>
</reference>
<evidence type="ECO:0000313" key="2">
    <source>
        <dbReference type="EMBL" id="CAE0343202.1"/>
    </source>
</evidence>
<feature type="region of interest" description="Disordered" evidence="1">
    <location>
        <begin position="1"/>
        <end position="89"/>
    </location>
</feature>
<accession>A0A7S3J176</accession>
<evidence type="ECO:0000256" key="1">
    <source>
        <dbReference type="SAM" id="MobiDB-lite"/>
    </source>
</evidence>
<dbReference type="AlphaFoldDB" id="A0A7S3J176"/>